<dbReference type="PANTHER" id="PTHR30576">
    <property type="entry name" value="COLANIC BIOSYNTHESIS UDP-GLUCOSE LIPID CARRIER TRANSFERASE"/>
    <property type="match status" value="1"/>
</dbReference>
<keyword evidence="3 9" id="KW-0808">Transferase</keyword>
<evidence type="ECO:0000256" key="7">
    <source>
        <dbReference type="SAM" id="Phobius"/>
    </source>
</evidence>
<organism evidence="9 10">
    <name type="scientific">Microbacterium mangrovi</name>
    <dbReference type="NCBI Taxonomy" id="1348253"/>
    <lineage>
        <taxon>Bacteria</taxon>
        <taxon>Bacillati</taxon>
        <taxon>Actinomycetota</taxon>
        <taxon>Actinomycetes</taxon>
        <taxon>Micrococcales</taxon>
        <taxon>Microbacteriaceae</taxon>
        <taxon>Microbacterium</taxon>
    </lineage>
</organism>
<accession>A0A0B2ACN7</accession>
<dbReference type="Proteomes" id="UP000031030">
    <property type="component" value="Unassembled WGS sequence"/>
</dbReference>
<evidence type="ECO:0000256" key="6">
    <source>
        <dbReference type="ARBA" id="ARBA00023136"/>
    </source>
</evidence>
<dbReference type="PANTHER" id="PTHR30576:SF10">
    <property type="entry name" value="SLL5057 PROTEIN"/>
    <property type="match status" value="1"/>
</dbReference>
<dbReference type="InterPro" id="IPR017475">
    <property type="entry name" value="EPS_sugar_tfrase"/>
</dbReference>
<protein>
    <submittedName>
        <fullName evidence="9">Polyprenyl glycosylphosphotransferase</fullName>
    </submittedName>
</protein>
<comment type="caution">
    <text evidence="9">The sequence shown here is derived from an EMBL/GenBank/DDBJ whole genome shotgun (WGS) entry which is preliminary data.</text>
</comment>
<dbReference type="GO" id="GO:0016780">
    <property type="term" value="F:phosphotransferase activity, for other substituted phosphate groups"/>
    <property type="evidence" value="ECO:0007669"/>
    <property type="project" value="TreeGrafter"/>
</dbReference>
<evidence type="ECO:0000256" key="4">
    <source>
        <dbReference type="ARBA" id="ARBA00022692"/>
    </source>
</evidence>
<dbReference type="NCBIfam" id="TIGR03025">
    <property type="entry name" value="EPS_sugtrans"/>
    <property type="match status" value="1"/>
</dbReference>
<evidence type="ECO:0000259" key="8">
    <source>
        <dbReference type="Pfam" id="PF02397"/>
    </source>
</evidence>
<feature type="domain" description="Bacterial sugar transferase" evidence="8">
    <location>
        <begin position="307"/>
        <end position="493"/>
    </location>
</feature>
<feature type="transmembrane region" description="Helical" evidence="7">
    <location>
        <begin position="78"/>
        <end position="96"/>
    </location>
</feature>
<feature type="transmembrane region" description="Helical" evidence="7">
    <location>
        <begin position="309"/>
        <end position="333"/>
    </location>
</feature>
<reference evidence="9 10" key="1">
    <citation type="submission" date="2014-11" db="EMBL/GenBank/DDBJ databases">
        <title>Genome sequence of Microbacterium mangrovi MUSC 115(T).</title>
        <authorList>
            <person name="Lee L.-H."/>
        </authorList>
    </citation>
    <scope>NUCLEOTIDE SEQUENCE [LARGE SCALE GENOMIC DNA]</scope>
    <source>
        <strain evidence="9 10">MUSC 115</strain>
    </source>
</reference>
<dbReference type="Gene3D" id="3.40.50.720">
    <property type="entry name" value="NAD(P)-binding Rossmann-like Domain"/>
    <property type="match status" value="1"/>
</dbReference>
<dbReference type="STRING" id="1348253.LK09_03345"/>
<evidence type="ECO:0000256" key="5">
    <source>
        <dbReference type="ARBA" id="ARBA00022989"/>
    </source>
</evidence>
<keyword evidence="6 7" id="KW-0472">Membrane</keyword>
<dbReference type="EMBL" id="JTDK01000003">
    <property type="protein sequence ID" value="KHK99322.1"/>
    <property type="molecule type" value="Genomic_DNA"/>
</dbReference>
<feature type="transmembrane region" description="Helical" evidence="7">
    <location>
        <begin position="41"/>
        <end position="66"/>
    </location>
</feature>
<dbReference type="InterPro" id="IPR003362">
    <property type="entry name" value="Bact_transf"/>
</dbReference>
<dbReference type="GO" id="GO:0016020">
    <property type="term" value="C:membrane"/>
    <property type="evidence" value="ECO:0007669"/>
    <property type="project" value="UniProtKB-SubCell"/>
</dbReference>
<keyword evidence="10" id="KW-1185">Reference proteome</keyword>
<sequence length="500" mass="55454">MTLSASKGDGVAREFSPVVRLVPRSAAGSARVWQMRFARRLWITDLIILTGVVFTTQLITFGFGPAVVATRTQFTGAVPYWLFSLVLVVLWMWALALNDTRAPSVIGAGNLEYMRVLGASFQLFGALAIIAFVTEFEVARGYLLLSLPAGVALLELSRWSWRLWLTRQRVTGAYTERVILIGTPESVRRIADELKTRPGLGYTVVGACISTGGRVGAGIADLGSVDDLRHVLIDTAADTVIVASTDGLPTEKVKEISWMLETGRQHLVLAPGILDVAGPRIHTRPVLGLPLTHVETPNFSRGQRWAKRLFDIFAGFALLVVLSPFMLAIGLLVKMSGGPVFFLQKRIGRDGRPFRMIKFRSMTVDAEDRLNEVNERNDTNEILFKRMDDPRVTPLGRWMRRHSIDELPQLLNVLDGSMSLVGPRPPLPSEVEKYADHVHRRFLTKPGMTGAWQVGGRSTLSWEESVRLDLSYVENWSLPGDIVILARTLREVITPGRHAA</sequence>
<feature type="transmembrane region" description="Helical" evidence="7">
    <location>
        <begin position="116"/>
        <end position="133"/>
    </location>
</feature>
<keyword evidence="4 7" id="KW-0812">Transmembrane</keyword>
<evidence type="ECO:0000256" key="2">
    <source>
        <dbReference type="ARBA" id="ARBA00006464"/>
    </source>
</evidence>
<gene>
    <name evidence="9" type="ORF">LK09_03345</name>
</gene>
<evidence type="ECO:0000256" key="1">
    <source>
        <dbReference type="ARBA" id="ARBA00004141"/>
    </source>
</evidence>
<evidence type="ECO:0000256" key="3">
    <source>
        <dbReference type="ARBA" id="ARBA00022679"/>
    </source>
</evidence>
<comment type="subcellular location">
    <subcellularLocation>
        <location evidence="1">Membrane</location>
        <topology evidence="1">Multi-pass membrane protein</topology>
    </subcellularLocation>
</comment>
<evidence type="ECO:0000313" key="9">
    <source>
        <dbReference type="EMBL" id="KHK99322.1"/>
    </source>
</evidence>
<proteinExistence type="inferred from homology"/>
<dbReference type="Pfam" id="PF02397">
    <property type="entry name" value="Bac_transf"/>
    <property type="match status" value="1"/>
</dbReference>
<dbReference type="OrthoDB" id="9808602at2"/>
<keyword evidence="5 7" id="KW-1133">Transmembrane helix</keyword>
<name>A0A0B2ACN7_9MICO</name>
<feature type="transmembrane region" description="Helical" evidence="7">
    <location>
        <begin position="139"/>
        <end position="159"/>
    </location>
</feature>
<evidence type="ECO:0000313" key="10">
    <source>
        <dbReference type="Proteomes" id="UP000031030"/>
    </source>
</evidence>
<dbReference type="AlphaFoldDB" id="A0A0B2ACN7"/>
<comment type="similarity">
    <text evidence="2">Belongs to the bacterial sugar transferase family.</text>
</comment>